<reference evidence="4" key="2">
    <citation type="submission" date="2020-09" db="EMBL/GenBank/DDBJ databases">
        <authorList>
            <person name="Sun Q."/>
            <person name="Kim S."/>
        </authorList>
    </citation>
    <scope>NUCLEOTIDE SEQUENCE</scope>
    <source>
        <strain evidence="4">KCTC 32296</strain>
    </source>
</reference>
<dbReference type="PIRSF" id="PIRSF004553">
    <property type="entry name" value="CHP00095"/>
    <property type="match status" value="1"/>
</dbReference>
<dbReference type="InterPro" id="IPR029063">
    <property type="entry name" value="SAM-dependent_MTases_sf"/>
</dbReference>
<protein>
    <submittedName>
        <fullName evidence="4">Methyltransferase</fullName>
    </submittedName>
</protein>
<dbReference type="SUPFAM" id="SSF53335">
    <property type="entry name" value="S-adenosyl-L-methionine-dependent methyltransferases"/>
    <property type="match status" value="1"/>
</dbReference>
<evidence type="ECO:0000256" key="3">
    <source>
        <dbReference type="SAM" id="MobiDB-lite"/>
    </source>
</evidence>
<dbReference type="GO" id="GO:0031167">
    <property type="term" value="P:rRNA methylation"/>
    <property type="evidence" value="ECO:0007669"/>
    <property type="project" value="InterPro"/>
</dbReference>
<dbReference type="NCBIfam" id="TIGR00095">
    <property type="entry name" value="16S rRNA (guanine(966)-N(2))-methyltransferase RsmD"/>
    <property type="match status" value="1"/>
</dbReference>
<dbReference type="PROSITE" id="PS00092">
    <property type="entry name" value="N6_MTASE"/>
    <property type="match status" value="1"/>
</dbReference>
<dbReference type="Pfam" id="PF03602">
    <property type="entry name" value="Cons_hypoth95"/>
    <property type="match status" value="1"/>
</dbReference>
<accession>A0A918QCY2</accession>
<dbReference type="RefSeq" id="WP_189488274.1">
    <property type="nucleotide sequence ID" value="NZ_BMZB01000005.1"/>
</dbReference>
<dbReference type="CDD" id="cd02440">
    <property type="entry name" value="AdoMet_MTases"/>
    <property type="match status" value="1"/>
</dbReference>
<dbReference type="PANTHER" id="PTHR43542:SF1">
    <property type="entry name" value="METHYLTRANSFERASE"/>
    <property type="match status" value="1"/>
</dbReference>
<dbReference type="EMBL" id="BMZB01000005">
    <property type="protein sequence ID" value="GGZ42076.1"/>
    <property type="molecule type" value="Genomic_DNA"/>
</dbReference>
<keyword evidence="1 4" id="KW-0489">Methyltransferase</keyword>
<dbReference type="GO" id="GO:0008168">
    <property type="term" value="F:methyltransferase activity"/>
    <property type="evidence" value="ECO:0007669"/>
    <property type="project" value="UniProtKB-KW"/>
</dbReference>
<evidence type="ECO:0000313" key="5">
    <source>
        <dbReference type="Proteomes" id="UP000662572"/>
    </source>
</evidence>
<comment type="caution">
    <text evidence="4">The sequence shown here is derived from an EMBL/GenBank/DDBJ whole genome shotgun (WGS) entry which is preliminary data.</text>
</comment>
<dbReference type="GO" id="GO:0003676">
    <property type="term" value="F:nucleic acid binding"/>
    <property type="evidence" value="ECO:0007669"/>
    <property type="project" value="InterPro"/>
</dbReference>
<evidence type="ECO:0000256" key="2">
    <source>
        <dbReference type="ARBA" id="ARBA00022679"/>
    </source>
</evidence>
<proteinExistence type="predicted"/>
<sequence>MRIVGGDLKGRAIATPEGKTTRPTSDRARQAVFNILEHADWMPALSGLRVMDVFAGSGALGFEALSRGAAFCLFVETDDDARGAIRENIEAFGKFGVTRVHRRDATQLGIRPSSAGAPFDLVFLDPPYHKGLGEVALTELIEGKWVSENAIVVLEKGADEATFLSELWEIIDTRNYGAAQVFFLKQKILKL</sequence>
<evidence type="ECO:0000313" key="4">
    <source>
        <dbReference type="EMBL" id="GGZ42076.1"/>
    </source>
</evidence>
<name>A0A918QCY2_9CAUL</name>
<organism evidence="4 5">
    <name type="scientific">Asticcacaulis endophyticus</name>
    <dbReference type="NCBI Taxonomy" id="1395890"/>
    <lineage>
        <taxon>Bacteria</taxon>
        <taxon>Pseudomonadati</taxon>
        <taxon>Pseudomonadota</taxon>
        <taxon>Alphaproteobacteria</taxon>
        <taxon>Caulobacterales</taxon>
        <taxon>Caulobacteraceae</taxon>
        <taxon>Asticcacaulis</taxon>
    </lineage>
</organism>
<reference evidence="4" key="1">
    <citation type="journal article" date="2014" name="Int. J. Syst. Evol. Microbiol.">
        <title>Complete genome sequence of Corynebacterium casei LMG S-19264T (=DSM 44701T), isolated from a smear-ripened cheese.</title>
        <authorList>
            <consortium name="US DOE Joint Genome Institute (JGI-PGF)"/>
            <person name="Walter F."/>
            <person name="Albersmeier A."/>
            <person name="Kalinowski J."/>
            <person name="Ruckert C."/>
        </authorList>
    </citation>
    <scope>NUCLEOTIDE SEQUENCE</scope>
    <source>
        <strain evidence="4">KCTC 32296</strain>
    </source>
</reference>
<keyword evidence="2" id="KW-0808">Transferase</keyword>
<dbReference type="AlphaFoldDB" id="A0A918QCY2"/>
<dbReference type="InterPro" id="IPR004398">
    <property type="entry name" value="RNA_MeTrfase_RsmD"/>
</dbReference>
<keyword evidence="5" id="KW-1185">Reference proteome</keyword>
<evidence type="ECO:0000256" key="1">
    <source>
        <dbReference type="ARBA" id="ARBA00022603"/>
    </source>
</evidence>
<dbReference type="Gene3D" id="3.40.50.150">
    <property type="entry name" value="Vaccinia Virus protein VP39"/>
    <property type="match status" value="1"/>
</dbReference>
<gene>
    <name evidence="4" type="ORF">GCM10011273_31050</name>
</gene>
<dbReference type="PANTHER" id="PTHR43542">
    <property type="entry name" value="METHYLTRANSFERASE"/>
    <property type="match status" value="1"/>
</dbReference>
<dbReference type="InterPro" id="IPR002052">
    <property type="entry name" value="DNA_methylase_N6_adenine_CS"/>
</dbReference>
<feature type="region of interest" description="Disordered" evidence="3">
    <location>
        <begin position="1"/>
        <end position="25"/>
    </location>
</feature>
<dbReference type="Proteomes" id="UP000662572">
    <property type="component" value="Unassembled WGS sequence"/>
</dbReference>